<dbReference type="Proteomes" id="UP000737402">
    <property type="component" value="Unassembled WGS sequence"/>
</dbReference>
<proteinExistence type="predicted"/>
<dbReference type="Pfam" id="PF00497">
    <property type="entry name" value="SBP_bac_3"/>
    <property type="match status" value="1"/>
</dbReference>
<dbReference type="Gene3D" id="3.40.190.10">
    <property type="entry name" value="Periplasmic binding protein-like II"/>
    <property type="match status" value="2"/>
</dbReference>
<organism evidence="8 9">
    <name type="scientific">Sutcliffiella tianshenii</name>
    <dbReference type="NCBI Taxonomy" id="1463404"/>
    <lineage>
        <taxon>Bacteria</taxon>
        <taxon>Bacillati</taxon>
        <taxon>Bacillota</taxon>
        <taxon>Bacilli</taxon>
        <taxon>Bacillales</taxon>
        <taxon>Bacillaceae</taxon>
        <taxon>Sutcliffiella</taxon>
    </lineage>
</organism>
<feature type="chain" id="PRO_5046620894" evidence="5">
    <location>
        <begin position="20"/>
        <end position="268"/>
    </location>
</feature>
<keyword evidence="1 5" id="KW-0732">Signal</keyword>
<dbReference type="InterPro" id="IPR001320">
    <property type="entry name" value="Iontro_rcpt_C"/>
</dbReference>
<keyword evidence="3" id="KW-0449">Lipoprotein</keyword>
<evidence type="ECO:0000313" key="8">
    <source>
        <dbReference type="EMBL" id="MBM7621028.1"/>
    </source>
</evidence>
<evidence type="ECO:0000313" key="9">
    <source>
        <dbReference type="Proteomes" id="UP000737402"/>
    </source>
</evidence>
<dbReference type="EMBL" id="JAFBED010000006">
    <property type="protein sequence ID" value="MBM7621028.1"/>
    <property type="molecule type" value="Genomic_DNA"/>
</dbReference>
<evidence type="ECO:0000256" key="2">
    <source>
        <dbReference type="ARBA" id="ARBA00023139"/>
    </source>
</evidence>
<protein>
    <submittedName>
        <fullName evidence="8">Polar amino acid transport system substrate-binding protein</fullName>
    </submittedName>
</protein>
<dbReference type="SUPFAM" id="SSF53850">
    <property type="entry name" value="Periplasmic binding protein-like II"/>
    <property type="match status" value="1"/>
</dbReference>
<keyword evidence="9" id="KW-1185">Reference proteome</keyword>
<evidence type="ECO:0000256" key="1">
    <source>
        <dbReference type="ARBA" id="ARBA00022729"/>
    </source>
</evidence>
<dbReference type="SMART" id="SM00062">
    <property type="entry name" value="PBPb"/>
    <property type="match status" value="1"/>
</dbReference>
<feature type="domain" description="Ionotropic glutamate receptor C-terminal" evidence="7">
    <location>
        <begin position="44"/>
        <end position="265"/>
    </location>
</feature>
<evidence type="ECO:0000256" key="5">
    <source>
        <dbReference type="SAM" id="SignalP"/>
    </source>
</evidence>
<feature type="signal peptide" evidence="5">
    <location>
        <begin position="1"/>
        <end position="19"/>
    </location>
</feature>
<keyword evidence="2" id="KW-0564">Palmitate</keyword>
<dbReference type="PANTHER" id="PTHR35936">
    <property type="entry name" value="MEMBRANE-BOUND LYTIC MUREIN TRANSGLYCOSYLASE F"/>
    <property type="match status" value="1"/>
</dbReference>
<feature type="domain" description="Solute-binding protein family 3/N-terminal" evidence="6">
    <location>
        <begin position="44"/>
        <end position="266"/>
    </location>
</feature>
<dbReference type="PANTHER" id="PTHR35936:SF17">
    <property type="entry name" value="ARGININE-BINDING EXTRACELLULAR PROTEIN ARTP"/>
    <property type="match status" value="1"/>
</dbReference>
<comment type="caution">
    <text evidence="8">The sequence shown here is derived from an EMBL/GenBank/DDBJ whole genome shotgun (WGS) entry which is preliminary data.</text>
</comment>
<evidence type="ECO:0000256" key="4">
    <source>
        <dbReference type="SAM" id="MobiDB-lite"/>
    </source>
</evidence>
<feature type="region of interest" description="Disordered" evidence="4">
    <location>
        <begin position="25"/>
        <end position="45"/>
    </location>
</feature>
<evidence type="ECO:0000259" key="6">
    <source>
        <dbReference type="SMART" id="SM00062"/>
    </source>
</evidence>
<dbReference type="RefSeq" id="WP_204417542.1">
    <property type="nucleotide sequence ID" value="NZ_JAFBED010000006.1"/>
</dbReference>
<evidence type="ECO:0000256" key="3">
    <source>
        <dbReference type="ARBA" id="ARBA00023288"/>
    </source>
</evidence>
<dbReference type="SMART" id="SM00079">
    <property type="entry name" value="PBPe"/>
    <property type="match status" value="1"/>
</dbReference>
<name>A0ABS2P338_9BACI</name>
<gene>
    <name evidence="8" type="ORF">JOC95_002901</name>
</gene>
<dbReference type="InterPro" id="IPR001638">
    <property type="entry name" value="Solute-binding_3/MltF_N"/>
</dbReference>
<reference evidence="8 9" key="1">
    <citation type="submission" date="2021-01" db="EMBL/GenBank/DDBJ databases">
        <title>Genomic Encyclopedia of Type Strains, Phase IV (KMG-IV): sequencing the most valuable type-strain genomes for metagenomic binning, comparative biology and taxonomic classification.</title>
        <authorList>
            <person name="Goeker M."/>
        </authorList>
    </citation>
    <scope>NUCLEOTIDE SEQUENCE [LARGE SCALE GENOMIC DNA]</scope>
    <source>
        <strain evidence="8 9">DSM 25879</strain>
    </source>
</reference>
<accession>A0ABS2P338</accession>
<dbReference type="PROSITE" id="PS51257">
    <property type="entry name" value="PROKAR_LIPOPROTEIN"/>
    <property type="match status" value="1"/>
</dbReference>
<sequence length="268" mass="29540">MKKWFIVSLMSILVAGLLAACGTSGNDDQAAGNGSGEGNGDKKVLRMGTSADYPPFEYIDTEKGEEIIGFDIDLAKAITKELGYELEVQDIDFGSLITAMDAGNIDLILAGMTPTPEREEQVDFTDIYYTANHMVVSLKDSKLEKLEDLQGKTIGVQLGSIQEEEANKIKEGGVDIKIENRDRIPQLIQELKTGRIDAAIIEDTVIKGYFEKDKDLTGFQLDTEEGGSAIALPKDSEMTEEFNRVLNEMKENGELDKLIIKWFGGEEE</sequence>
<evidence type="ECO:0000259" key="7">
    <source>
        <dbReference type="SMART" id="SM00079"/>
    </source>
</evidence>